<reference evidence="9 12" key="2">
    <citation type="submission" date="2017-12" db="EMBL/GenBank/DDBJ databases">
        <title>Pharmacopeia of the Arctic Ocean.</title>
        <authorList>
            <person name="Collins E."/>
            <person name="Ducluzeau A.-L."/>
        </authorList>
    </citation>
    <scope>NUCLEOTIDE SEQUENCE [LARGE SCALE GENOMIC DNA]</scope>
    <source>
        <strain evidence="9 12">DSM 23325</strain>
    </source>
</reference>
<dbReference type="Proteomes" id="UP000233565">
    <property type="component" value="Unassembled WGS sequence"/>
</dbReference>
<feature type="transmembrane region" description="Helical" evidence="8">
    <location>
        <begin position="214"/>
        <end position="230"/>
    </location>
</feature>
<dbReference type="Proteomes" id="UP000199113">
    <property type="component" value="Unassembled WGS sequence"/>
</dbReference>
<evidence type="ECO:0000313" key="10">
    <source>
        <dbReference type="EMBL" id="SFA95811.1"/>
    </source>
</evidence>
<organism evidence="10 11">
    <name type="scientific">Nocardioides alpinus</name>
    <dbReference type="NCBI Taxonomy" id="748909"/>
    <lineage>
        <taxon>Bacteria</taxon>
        <taxon>Bacillati</taxon>
        <taxon>Actinomycetota</taxon>
        <taxon>Actinomycetes</taxon>
        <taxon>Propionibacteriales</taxon>
        <taxon>Nocardioidaceae</taxon>
        <taxon>Nocardioides</taxon>
    </lineage>
</organism>
<proteinExistence type="inferred from homology"/>
<evidence type="ECO:0000256" key="7">
    <source>
        <dbReference type="ARBA" id="ARBA00024033"/>
    </source>
</evidence>
<evidence type="ECO:0000313" key="11">
    <source>
        <dbReference type="Proteomes" id="UP000199113"/>
    </source>
</evidence>
<dbReference type="GO" id="GO:0005886">
    <property type="term" value="C:plasma membrane"/>
    <property type="evidence" value="ECO:0007669"/>
    <property type="project" value="UniProtKB-SubCell"/>
</dbReference>
<sequence>MLDDADVSAPSRAPHSPQIRAVVPWLLALVIWGFMIKLCFFVNFASDTHAYWLTGHVEDLYRNAPATKDAYLYSPAFAQIVAPLTALSFPAFYGLWVFVEAIILAWLVWPLRTPWALCVFALCIPELIIGNIYLLMAGAIALSVKRPEFWSFLILTKVTPGIGLLYFAILRDWQKLARAVFATLAIVVVSFVVAPGLWGEWISFMIDNGGGKPWLYFQLAAAAAVVVVAGRSGRPWLIPVAVLISFPVLNTPAAPAVLAAIPRLRAQTRVSPDVDTVSAIASPAQR</sequence>
<feature type="transmembrane region" description="Helical" evidence="8">
    <location>
        <begin position="176"/>
        <end position="194"/>
    </location>
</feature>
<feature type="transmembrane region" description="Helical" evidence="8">
    <location>
        <begin position="149"/>
        <end position="169"/>
    </location>
</feature>
<dbReference type="EMBL" id="FOKC01000002">
    <property type="protein sequence ID" value="SFA95811.1"/>
    <property type="molecule type" value="Genomic_DNA"/>
</dbReference>
<dbReference type="InterPro" id="IPR018584">
    <property type="entry name" value="GT87"/>
</dbReference>
<evidence type="ECO:0000256" key="5">
    <source>
        <dbReference type="ARBA" id="ARBA00022989"/>
    </source>
</evidence>
<reference evidence="10" key="1">
    <citation type="submission" date="2016-10" db="EMBL/GenBank/DDBJ databases">
        <authorList>
            <person name="de Groot N.N."/>
        </authorList>
    </citation>
    <scope>NUCLEOTIDE SEQUENCE [LARGE SCALE GENOMIC DNA]</scope>
    <source>
        <strain evidence="10">CGMCC 1.10697</strain>
    </source>
</reference>
<feature type="transmembrane region" description="Helical" evidence="8">
    <location>
        <begin position="91"/>
        <end position="109"/>
    </location>
</feature>
<keyword evidence="2" id="KW-1003">Cell membrane</keyword>
<evidence type="ECO:0000256" key="1">
    <source>
        <dbReference type="ARBA" id="ARBA00004651"/>
    </source>
</evidence>
<dbReference type="STRING" id="748909.SAMN05192575_102132"/>
<keyword evidence="5 8" id="KW-1133">Transmembrane helix</keyword>
<dbReference type="Pfam" id="PF09594">
    <property type="entry name" value="GT87"/>
    <property type="match status" value="1"/>
</dbReference>
<feature type="transmembrane region" description="Helical" evidence="8">
    <location>
        <begin position="116"/>
        <end position="143"/>
    </location>
</feature>
<comment type="subcellular location">
    <subcellularLocation>
        <location evidence="1">Cell membrane</location>
        <topology evidence="1">Multi-pass membrane protein</topology>
    </subcellularLocation>
</comment>
<feature type="transmembrane region" description="Helical" evidence="8">
    <location>
        <begin position="21"/>
        <end position="45"/>
    </location>
</feature>
<comment type="similarity">
    <text evidence="7">Belongs to the glycosyltransferase 87 family.</text>
</comment>
<evidence type="ECO:0000256" key="4">
    <source>
        <dbReference type="ARBA" id="ARBA00022692"/>
    </source>
</evidence>
<name>A0A1I0X4F8_9ACTN</name>
<evidence type="ECO:0000256" key="2">
    <source>
        <dbReference type="ARBA" id="ARBA00022475"/>
    </source>
</evidence>
<evidence type="ECO:0000256" key="8">
    <source>
        <dbReference type="SAM" id="Phobius"/>
    </source>
</evidence>
<keyword evidence="12" id="KW-1185">Reference proteome</keyword>
<keyword evidence="3" id="KW-0808">Transferase</keyword>
<dbReference type="GO" id="GO:0016758">
    <property type="term" value="F:hexosyltransferase activity"/>
    <property type="evidence" value="ECO:0007669"/>
    <property type="project" value="InterPro"/>
</dbReference>
<gene>
    <name evidence="9" type="ORF">CXG46_00695</name>
    <name evidence="10" type="ORF">SAMN05192575_102132</name>
</gene>
<accession>A0A1I0X4F8</accession>
<keyword evidence="4 8" id="KW-0812">Transmembrane</keyword>
<evidence type="ECO:0000256" key="3">
    <source>
        <dbReference type="ARBA" id="ARBA00022679"/>
    </source>
</evidence>
<dbReference type="OrthoDB" id="3785315at2"/>
<protein>
    <submittedName>
        <fullName evidence="9">DUF2029 domain-containing protein</fullName>
    </submittedName>
</protein>
<evidence type="ECO:0000313" key="9">
    <source>
        <dbReference type="EMBL" id="PKH44116.1"/>
    </source>
</evidence>
<evidence type="ECO:0000313" key="12">
    <source>
        <dbReference type="Proteomes" id="UP000233565"/>
    </source>
</evidence>
<dbReference type="EMBL" id="PJBV01000010">
    <property type="protein sequence ID" value="PKH44116.1"/>
    <property type="molecule type" value="Genomic_DNA"/>
</dbReference>
<feature type="transmembrane region" description="Helical" evidence="8">
    <location>
        <begin position="237"/>
        <end position="261"/>
    </location>
</feature>
<dbReference type="AlphaFoldDB" id="A0A1I0X4F8"/>
<keyword evidence="6 8" id="KW-0472">Membrane</keyword>
<evidence type="ECO:0000256" key="6">
    <source>
        <dbReference type="ARBA" id="ARBA00023136"/>
    </source>
</evidence>